<dbReference type="SUPFAM" id="SSF53335">
    <property type="entry name" value="S-adenosyl-L-methionine-dependent methyltransferases"/>
    <property type="match status" value="1"/>
</dbReference>
<dbReference type="GO" id="GO:0009307">
    <property type="term" value="P:DNA restriction-modification system"/>
    <property type="evidence" value="ECO:0007669"/>
    <property type="project" value="UniProtKB-KW"/>
</dbReference>
<dbReference type="STRING" id="1297617.IB211_01211"/>
<sequence>MQTNYEVEQLSMFGQDLWYGKMFPAPLVQERPKARTSGSFWRRSSALNAIPFQSLDLTPGAGNLLGEFYWELISPWRGGASTLNTGVSPKDARESSLSQILQADPPLKYYLSPKACLGILRRAFERGKELPKKLERALKIQAGLMRPDGQPTGLEAYHINQRDEGIDLHGVSGALMATTNMQMQTFVTQPDDAVEGFDGFNGDLTGDVAATLGVNCGMSTGRNGVMAFAANQRDEVRDLHDLAGALGAQPGMKQQTFVAGFSAGAGSSAGGIGYNESVAPTLKGSPGGNSMPSVLCLNDQGGSVMDCSENVSGTLRAQEHGHQPLVFDNHGQDSRFRGPVQTAQTVSSFFGMGGNNTSLVEQEADAICIAGNTVDRQPQNGGNGLGCQDDLAYTLTATDRHAVYSRQRVDDFRHNDVASTQSARQYKDATDLICQQAEACAHLIRRLTPLECERLQGFPDGWTDIPNASDSARYKALGNSVAIPCVEFIMSRIAAALLRSTALTTGVKSGYNIPERRGDRHG</sequence>
<name>A0A0S2W2M0_9FIRM</name>
<dbReference type="Proteomes" id="UP000064844">
    <property type="component" value="Chromosome"/>
</dbReference>
<keyword evidence="2 4" id="KW-0808">Transferase</keyword>
<keyword evidence="1 4" id="KW-0489">Methyltransferase</keyword>
<dbReference type="PATRIC" id="fig|1297617.4.peg.1231"/>
<evidence type="ECO:0000256" key="3">
    <source>
        <dbReference type="ARBA" id="ARBA00022747"/>
    </source>
</evidence>
<proteinExistence type="predicted"/>
<dbReference type="REBASE" id="132471">
    <property type="entry name" value="M.Ibu211ORF1211P"/>
</dbReference>
<dbReference type="EMBL" id="CP011307">
    <property type="protein sequence ID" value="ALP93604.1"/>
    <property type="molecule type" value="Genomic_DNA"/>
</dbReference>
<accession>A0A0S2W2M0</accession>
<reference evidence="5" key="2">
    <citation type="submission" date="2015-04" db="EMBL/GenBank/DDBJ databases">
        <title>A butyrogenic pathway from the amino acid lysine in a human gut commensal.</title>
        <authorList>
            <person name="de Vos W.M."/>
            <person name="Bui N.T.P."/>
            <person name="Plugge C.M."/>
            <person name="Ritari J."/>
        </authorList>
    </citation>
    <scope>NUCLEOTIDE SEQUENCE [LARGE SCALE GENOMIC DNA]</scope>
    <source>
        <strain evidence="5">AF211</strain>
    </source>
</reference>
<evidence type="ECO:0000313" key="5">
    <source>
        <dbReference type="Proteomes" id="UP000064844"/>
    </source>
</evidence>
<dbReference type="GO" id="GO:0032259">
    <property type="term" value="P:methylation"/>
    <property type="evidence" value="ECO:0007669"/>
    <property type="project" value="UniProtKB-KW"/>
</dbReference>
<reference evidence="4 5" key="1">
    <citation type="journal article" date="2015" name="Nat. Commun.">
        <title>Production of butyrate from lysine and the Amadori product fructoselysine by a human gut commensal.</title>
        <authorList>
            <person name="Bui T.P."/>
            <person name="Ritari J."/>
            <person name="Boeren S."/>
            <person name="de Waard P."/>
            <person name="Plugge C.M."/>
            <person name="de Vos W.M."/>
        </authorList>
    </citation>
    <scope>NUCLEOTIDE SEQUENCE [LARGE SCALE GENOMIC DNA]</scope>
    <source>
        <strain evidence="4 5">AF211</strain>
    </source>
</reference>
<keyword evidence="3" id="KW-0680">Restriction system</keyword>
<evidence type="ECO:0000313" key="4">
    <source>
        <dbReference type="EMBL" id="ALP93604.1"/>
    </source>
</evidence>
<dbReference type="KEGG" id="ibu:IB211_01211"/>
<gene>
    <name evidence="4" type="ORF">IB211_01211</name>
</gene>
<organism evidence="4 5">
    <name type="scientific">Intestinimonas butyriciproducens</name>
    <dbReference type="NCBI Taxonomy" id="1297617"/>
    <lineage>
        <taxon>Bacteria</taxon>
        <taxon>Bacillati</taxon>
        <taxon>Bacillota</taxon>
        <taxon>Clostridia</taxon>
        <taxon>Eubacteriales</taxon>
        <taxon>Intestinimonas</taxon>
    </lineage>
</organism>
<dbReference type="Pfam" id="PF00145">
    <property type="entry name" value="DNA_methylase"/>
    <property type="match status" value="1"/>
</dbReference>
<dbReference type="InterPro" id="IPR029063">
    <property type="entry name" value="SAM-dependent_MTases_sf"/>
</dbReference>
<dbReference type="RefSeq" id="WP_420865460.1">
    <property type="nucleotide sequence ID" value="NZ_CP011307.1"/>
</dbReference>
<dbReference type="GO" id="GO:0008168">
    <property type="term" value="F:methyltransferase activity"/>
    <property type="evidence" value="ECO:0007669"/>
    <property type="project" value="UniProtKB-KW"/>
</dbReference>
<dbReference type="Gene3D" id="3.90.120.30">
    <property type="match status" value="1"/>
</dbReference>
<dbReference type="InterPro" id="IPR001525">
    <property type="entry name" value="C5_MeTfrase"/>
</dbReference>
<evidence type="ECO:0000256" key="2">
    <source>
        <dbReference type="ARBA" id="ARBA00022679"/>
    </source>
</evidence>
<keyword evidence="5" id="KW-1185">Reference proteome</keyword>
<evidence type="ECO:0000256" key="1">
    <source>
        <dbReference type="ARBA" id="ARBA00022603"/>
    </source>
</evidence>
<dbReference type="AlphaFoldDB" id="A0A0S2W2M0"/>
<protein>
    <submittedName>
        <fullName evidence="4">D-cytosine methyltransferase</fullName>
    </submittedName>
</protein>